<dbReference type="AlphaFoldDB" id="A0A6A6XNM3"/>
<evidence type="ECO:0000313" key="2">
    <source>
        <dbReference type="EMBL" id="KAF2798080.1"/>
    </source>
</evidence>
<keyword evidence="3" id="KW-1185">Reference proteome</keyword>
<organism evidence="2 3">
    <name type="scientific">Melanomma pulvis-pyrius CBS 109.77</name>
    <dbReference type="NCBI Taxonomy" id="1314802"/>
    <lineage>
        <taxon>Eukaryota</taxon>
        <taxon>Fungi</taxon>
        <taxon>Dikarya</taxon>
        <taxon>Ascomycota</taxon>
        <taxon>Pezizomycotina</taxon>
        <taxon>Dothideomycetes</taxon>
        <taxon>Pleosporomycetidae</taxon>
        <taxon>Pleosporales</taxon>
        <taxon>Melanommataceae</taxon>
        <taxon>Melanomma</taxon>
    </lineage>
</organism>
<dbReference type="OrthoDB" id="3794686at2759"/>
<evidence type="ECO:0000256" key="1">
    <source>
        <dbReference type="SAM" id="MobiDB-lite"/>
    </source>
</evidence>
<dbReference type="PANTHER" id="PTHR38790:SF4">
    <property type="entry name" value="2EXR DOMAIN-CONTAINING PROTEIN"/>
    <property type="match status" value="1"/>
</dbReference>
<proteinExistence type="predicted"/>
<feature type="compositionally biased region" description="Basic residues" evidence="1">
    <location>
        <begin position="16"/>
        <end position="27"/>
    </location>
</feature>
<reference evidence="2" key="1">
    <citation type="journal article" date="2020" name="Stud. Mycol.">
        <title>101 Dothideomycetes genomes: a test case for predicting lifestyles and emergence of pathogens.</title>
        <authorList>
            <person name="Haridas S."/>
            <person name="Albert R."/>
            <person name="Binder M."/>
            <person name="Bloem J."/>
            <person name="Labutti K."/>
            <person name="Salamov A."/>
            <person name="Andreopoulos B."/>
            <person name="Baker S."/>
            <person name="Barry K."/>
            <person name="Bills G."/>
            <person name="Bluhm B."/>
            <person name="Cannon C."/>
            <person name="Castanera R."/>
            <person name="Culley D."/>
            <person name="Daum C."/>
            <person name="Ezra D."/>
            <person name="Gonzalez J."/>
            <person name="Henrissat B."/>
            <person name="Kuo A."/>
            <person name="Liang C."/>
            <person name="Lipzen A."/>
            <person name="Lutzoni F."/>
            <person name="Magnuson J."/>
            <person name="Mondo S."/>
            <person name="Nolan M."/>
            <person name="Ohm R."/>
            <person name="Pangilinan J."/>
            <person name="Park H.-J."/>
            <person name="Ramirez L."/>
            <person name="Alfaro M."/>
            <person name="Sun H."/>
            <person name="Tritt A."/>
            <person name="Yoshinaga Y."/>
            <person name="Zwiers L.-H."/>
            <person name="Turgeon B."/>
            <person name="Goodwin S."/>
            <person name="Spatafora J."/>
            <person name="Crous P."/>
            <person name="Grigoriev I."/>
        </authorList>
    </citation>
    <scope>NUCLEOTIDE SEQUENCE</scope>
    <source>
        <strain evidence="2">CBS 109.77</strain>
    </source>
</reference>
<name>A0A6A6XNM3_9PLEO</name>
<dbReference type="EMBL" id="MU001792">
    <property type="protein sequence ID" value="KAF2798080.1"/>
    <property type="molecule type" value="Genomic_DNA"/>
</dbReference>
<gene>
    <name evidence="2" type="ORF">K505DRAFT_357879</name>
</gene>
<accession>A0A6A6XNM3</accession>
<sequence length="170" mass="18933">MALNLASTSNPTGIKKPQRKRARKVHPKVLGPLTTPPPSPISPLLSLPPEIRSQIWRHAMTTTTGELVYSSVANGFQVANSTTHTHYTVPGLATTCHQIALETQHLALKVNRLIFPEVEDLLQFSRLLFPREAALGRLIEIRRVVCGVGETVLYLKKTKSRNTIIEWRGQ</sequence>
<evidence type="ECO:0000313" key="3">
    <source>
        <dbReference type="Proteomes" id="UP000799757"/>
    </source>
</evidence>
<feature type="compositionally biased region" description="Polar residues" evidence="1">
    <location>
        <begin position="1"/>
        <end position="12"/>
    </location>
</feature>
<dbReference type="PANTHER" id="PTHR38790">
    <property type="entry name" value="2EXR DOMAIN-CONTAINING PROTEIN-RELATED"/>
    <property type="match status" value="1"/>
</dbReference>
<dbReference type="Proteomes" id="UP000799757">
    <property type="component" value="Unassembled WGS sequence"/>
</dbReference>
<feature type="region of interest" description="Disordered" evidence="1">
    <location>
        <begin position="1"/>
        <end position="44"/>
    </location>
</feature>
<protein>
    <submittedName>
        <fullName evidence="2">Uncharacterized protein</fullName>
    </submittedName>
</protein>